<evidence type="ECO:0000313" key="5">
    <source>
        <dbReference type="Proteomes" id="UP000523795"/>
    </source>
</evidence>
<evidence type="ECO:0000313" key="4">
    <source>
        <dbReference type="EMBL" id="NKX50597.1"/>
    </source>
</evidence>
<feature type="compositionally biased region" description="Low complexity" evidence="1">
    <location>
        <begin position="235"/>
        <end position="246"/>
    </location>
</feature>
<feature type="compositionally biased region" description="Pro residues" evidence="1">
    <location>
        <begin position="1"/>
        <end position="21"/>
    </location>
</feature>
<name>A0ABX1JS43_9MICC</name>
<sequence length="246" mass="26486">MTEPGGPPPAVPPKVPPNIPPKPDREPEEGPDDMYHLLGRRIITEDVLDEVFADDDEDDAEVSERSYRRRILHGVVLTLLLALLVAAVLAALAVARGDLQIPGWGPRTTAPVTCPSATYEYPANDSFVLNVYNSTTEGGLPRQAAEALAERGYKIGEVSSRQIIYYGITAVVVSGKKGEANALNLQRNIADTEYVADGREDDSVDVILGSRYEELVPAKKVNKKPGTPSCPRLESQNAQASAAAAR</sequence>
<feature type="region of interest" description="Disordered" evidence="1">
    <location>
        <begin position="1"/>
        <end position="35"/>
    </location>
</feature>
<evidence type="ECO:0000256" key="1">
    <source>
        <dbReference type="SAM" id="MobiDB-lite"/>
    </source>
</evidence>
<feature type="region of interest" description="Disordered" evidence="1">
    <location>
        <begin position="219"/>
        <end position="246"/>
    </location>
</feature>
<evidence type="ECO:0000259" key="3">
    <source>
        <dbReference type="Pfam" id="PF13399"/>
    </source>
</evidence>
<accession>A0ABX1JS43</accession>
<feature type="domain" description="LytR/CpsA/Psr regulator C-terminal" evidence="3">
    <location>
        <begin position="129"/>
        <end position="212"/>
    </location>
</feature>
<gene>
    <name evidence="4" type="ORF">HER39_08455</name>
</gene>
<organism evidence="4 5">
    <name type="scientific">Arthrobacter deserti</name>
    <dbReference type="NCBI Taxonomy" id="1742687"/>
    <lineage>
        <taxon>Bacteria</taxon>
        <taxon>Bacillati</taxon>
        <taxon>Actinomycetota</taxon>
        <taxon>Actinomycetes</taxon>
        <taxon>Micrococcales</taxon>
        <taxon>Micrococcaceae</taxon>
        <taxon>Arthrobacter</taxon>
    </lineage>
</organism>
<comment type="caution">
    <text evidence="4">The sequence shown here is derived from an EMBL/GenBank/DDBJ whole genome shotgun (WGS) entry which is preliminary data.</text>
</comment>
<dbReference type="Pfam" id="PF13399">
    <property type="entry name" value="LytR_C"/>
    <property type="match status" value="1"/>
</dbReference>
<feature type="transmembrane region" description="Helical" evidence="2">
    <location>
        <begin position="71"/>
        <end position="94"/>
    </location>
</feature>
<proteinExistence type="predicted"/>
<keyword evidence="2" id="KW-0812">Transmembrane</keyword>
<evidence type="ECO:0000256" key="2">
    <source>
        <dbReference type="SAM" id="Phobius"/>
    </source>
</evidence>
<dbReference type="EMBL" id="JAAZSR010000107">
    <property type="protein sequence ID" value="NKX50597.1"/>
    <property type="molecule type" value="Genomic_DNA"/>
</dbReference>
<keyword evidence="2" id="KW-0472">Membrane</keyword>
<keyword evidence="2" id="KW-1133">Transmembrane helix</keyword>
<keyword evidence="5" id="KW-1185">Reference proteome</keyword>
<dbReference type="InterPro" id="IPR027381">
    <property type="entry name" value="LytR/CpsA/Psr_C"/>
</dbReference>
<dbReference type="Gene3D" id="3.30.70.2390">
    <property type="match status" value="1"/>
</dbReference>
<reference evidence="4 5" key="1">
    <citation type="submission" date="2020-04" db="EMBL/GenBank/DDBJ databases">
        <authorList>
            <person name="Liu S."/>
        </authorList>
    </citation>
    <scope>NUCLEOTIDE SEQUENCE [LARGE SCALE GENOMIC DNA]</scope>
    <source>
        <strain evidence="4 5">CGMCC 1.15091</strain>
    </source>
</reference>
<dbReference type="Proteomes" id="UP000523795">
    <property type="component" value="Unassembled WGS sequence"/>
</dbReference>
<protein>
    <submittedName>
        <fullName evidence="4">LytR C-terminal domain-containing protein</fullName>
    </submittedName>
</protein>